<dbReference type="InterPro" id="IPR033640">
    <property type="entry name" value="FAR_C"/>
</dbReference>
<evidence type="ECO:0000256" key="4">
    <source>
        <dbReference type="ARBA" id="ARBA00022692"/>
    </source>
</evidence>
<name>A0A2S2P2M9_SCHGA</name>
<dbReference type="GO" id="GO:0035336">
    <property type="term" value="P:long-chain fatty-acyl-CoA metabolic process"/>
    <property type="evidence" value="ECO:0007669"/>
    <property type="project" value="TreeGrafter"/>
</dbReference>
<dbReference type="GO" id="GO:0005777">
    <property type="term" value="C:peroxisome"/>
    <property type="evidence" value="ECO:0007669"/>
    <property type="project" value="TreeGrafter"/>
</dbReference>
<dbReference type="InterPro" id="IPR026055">
    <property type="entry name" value="FAR"/>
</dbReference>
<dbReference type="Pfam" id="PF03015">
    <property type="entry name" value="Sterile"/>
    <property type="match status" value="1"/>
</dbReference>
<accession>A0A2S2P2M9</accession>
<keyword evidence="10" id="KW-0560">Oxidoreductase</keyword>
<keyword evidence="6 10" id="KW-1133">Transmembrane helix</keyword>
<dbReference type="GO" id="GO:0102965">
    <property type="term" value="F:alcohol-forming long-chain fatty acyl-CoA reductase activity"/>
    <property type="evidence" value="ECO:0007669"/>
    <property type="project" value="UniProtKB-EC"/>
</dbReference>
<dbReference type="PANTHER" id="PTHR11011:SF60">
    <property type="entry name" value="FATTY ACYL-COA REDUCTASE-RELATED"/>
    <property type="match status" value="1"/>
</dbReference>
<evidence type="ECO:0000256" key="2">
    <source>
        <dbReference type="ARBA" id="ARBA00005928"/>
    </source>
</evidence>
<evidence type="ECO:0000256" key="6">
    <source>
        <dbReference type="ARBA" id="ARBA00022989"/>
    </source>
</evidence>
<dbReference type="Pfam" id="PF07993">
    <property type="entry name" value="NAD_binding_4"/>
    <property type="match status" value="1"/>
</dbReference>
<dbReference type="AlphaFoldDB" id="A0A2S2P2M9"/>
<evidence type="ECO:0000256" key="3">
    <source>
        <dbReference type="ARBA" id="ARBA00022516"/>
    </source>
</evidence>
<keyword evidence="8 10" id="KW-0472">Membrane</keyword>
<dbReference type="InterPro" id="IPR013120">
    <property type="entry name" value="FAR_NAD-bd"/>
</dbReference>
<dbReference type="FunFam" id="3.40.50.720:FF:000143">
    <property type="entry name" value="Fatty acyl-CoA reductase"/>
    <property type="match status" value="1"/>
</dbReference>
<evidence type="ECO:0000256" key="5">
    <source>
        <dbReference type="ARBA" id="ARBA00022857"/>
    </source>
</evidence>
<evidence type="ECO:0000256" key="10">
    <source>
        <dbReference type="RuleBase" id="RU363097"/>
    </source>
</evidence>
<dbReference type="Gene3D" id="3.40.50.720">
    <property type="entry name" value="NAD(P)-binding Rossmann-like Domain"/>
    <property type="match status" value="1"/>
</dbReference>
<organism evidence="13">
    <name type="scientific">Schizaphis graminum</name>
    <name type="common">Green bug aphid</name>
    <dbReference type="NCBI Taxonomy" id="13262"/>
    <lineage>
        <taxon>Eukaryota</taxon>
        <taxon>Metazoa</taxon>
        <taxon>Ecdysozoa</taxon>
        <taxon>Arthropoda</taxon>
        <taxon>Hexapoda</taxon>
        <taxon>Insecta</taxon>
        <taxon>Pterygota</taxon>
        <taxon>Neoptera</taxon>
        <taxon>Paraneoptera</taxon>
        <taxon>Hemiptera</taxon>
        <taxon>Sternorrhyncha</taxon>
        <taxon>Aphidomorpha</taxon>
        <taxon>Aphidoidea</taxon>
        <taxon>Aphididae</taxon>
        <taxon>Aphidini</taxon>
        <taxon>Schizaphis</taxon>
    </lineage>
</organism>
<evidence type="ECO:0000259" key="12">
    <source>
        <dbReference type="Pfam" id="PF07993"/>
    </source>
</evidence>
<keyword evidence="5 10" id="KW-0521">NADP</keyword>
<feature type="domain" description="Fatty acyl-CoA reductase C-terminal" evidence="11">
    <location>
        <begin position="354"/>
        <end position="446"/>
    </location>
</feature>
<evidence type="ECO:0000256" key="9">
    <source>
        <dbReference type="ARBA" id="ARBA00052530"/>
    </source>
</evidence>
<dbReference type="InterPro" id="IPR036291">
    <property type="entry name" value="NAD(P)-bd_dom_sf"/>
</dbReference>
<dbReference type="CDD" id="cd05236">
    <property type="entry name" value="FAR-N_SDR_e"/>
    <property type="match status" value="1"/>
</dbReference>
<protein>
    <recommendedName>
        <fullName evidence="10">Fatty acyl-CoA reductase</fullName>
        <ecNumber evidence="10">1.2.1.84</ecNumber>
    </recommendedName>
</protein>
<evidence type="ECO:0000256" key="1">
    <source>
        <dbReference type="ARBA" id="ARBA00004141"/>
    </source>
</evidence>
<proteinExistence type="inferred from homology"/>
<feature type="domain" description="Thioester reductase (TE)" evidence="12">
    <location>
        <begin position="14"/>
        <end position="276"/>
    </location>
</feature>
<dbReference type="GO" id="GO:0080019">
    <property type="term" value="F:alcohol-forming very long-chain fatty acyl-CoA reductase activity"/>
    <property type="evidence" value="ECO:0007669"/>
    <property type="project" value="InterPro"/>
</dbReference>
<dbReference type="GO" id="GO:0016020">
    <property type="term" value="C:membrane"/>
    <property type="evidence" value="ECO:0007669"/>
    <property type="project" value="UniProtKB-SubCell"/>
</dbReference>
<comment type="subcellular location">
    <subcellularLocation>
        <location evidence="1">Membrane</location>
        <topology evidence="1">Multi-pass membrane protein</topology>
    </subcellularLocation>
</comment>
<keyword evidence="7 10" id="KW-0443">Lipid metabolism</keyword>
<keyword evidence="4 10" id="KW-0812">Transmembrane</keyword>
<gene>
    <name evidence="13" type="primary">far1_7</name>
    <name evidence="13" type="ORF">g.148978</name>
</gene>
<keyword evidence="3 10" id="KW-0444">Lipid biosynthesis</keyword>
<reference evidence="13" key="1">
    <citation type="submission" date="2018-04" db="EMBL/GenBank/DDBJ databases">
        <title>Transcriptome of Schizaphis graminum biotype I.</title>
        <authorList>
            <person name="Scully E.D."/>
            <person name="Geib S.M."/>
            <person name="Palmer N.A."/>
            <person name="Koch K."/>
            <person name="Bradshaw J."/>
            <person name="Heng-Moss T."/>
            <person name="Sarath G."/>
        </authorList>
    </citation>
    <scope>NUCLEOTIDE SEQUENCE</scope>
</reference>
<dbReference type="SUPFAM" id="SSF51735">
    <property type="entry name" value="NAD(P)-binding Rossmann-fold domains"/>
    <property type="match status" value="1"/>
</dbReference>
<evidence type="ECO:0000256" key="7">
    <source>
        <dbReference type="ARBA" id="ARBA00023098"/>
    </source>
</evidence>
<dbReference type="EMBL" id="GGMR01011098">
    <property type="protein sequence ID" value="MBY23717.1"/>
    <property type="molecule type" value="Transcribed_RNA"/>
</dbReference>
<dbReference type="PANTHER" id="PTHR11011">
    <property type="entry name" value="MALE STERILITY PROTEIN 2-RELATED"/>
    <property type="match status" value="1"/>
</dbReference>
<evidence type="ECO:0000259" key="11">
    <source>
        <dbReference type="Pfam" id="PF03015"/>
    </source>
</evidence>
<feature type="transmembrane region" description="Helical" evidence="10">
    <location>
        <begin position="461"/>
        <end position="484"/>
    </location>
</feature>
<comment type="similarity">
    <text evidence="2 10">Belongs to the fatty acyl-CoA reductase family.</text>
</comment>
<evidence type="ECO:0000313" key="13">
    <source>
        <dbReference type="EMBL" id="MBY23717.1"/>
    </source>
</evidence>
<sequence>MSITETFQNGTVFVTGCTGFLGKILTEKLLRTCDVKNIAILVRGKSRLTASQRAENIFKQPIFDVLRTEKPDFMTKIKIIDGYLEEHLLGISTKNRDWLIKNVNFVFHCAATVKFNETLRVATQINIQGTENILALATGMNNLKGFVYVSTAYSQCPRNEIKEEFYHVPITVKELKQLIIQDENVDNVLEDWPNTYTFTKALAENMILTDKNQLPISIFRPSIVGCTQIEPEPGWFDNKQGLAAVVTSVIVGFSRTLPITMNKKADIVPVDYSANALISVMWDTVIRYQNSDEKNNEPKIYNYVSSFDRPLLWGTFIEYVYETYYEVPPLQSMWYICCVFSANRWIINTMRFLLHRIPSALVDLSLFICGKNPKMLKMYAKTEKITDTLRVFTANEWKFDNSNTRKLWTSLSQDDRKMYCFNFEGFDWRLYTRNIVYGVRKHILHEDFNNISKALSKHRKLFWLHQLCVCFLIYIVLQICWMFVGLLPL</sequence>
<evidence type="ECO:0000256" key="8">
    <source>
        <dbReference type="ARBA" id="ARBA00023136"/>
    </source>
</evidence>
<dbReference type="EC" id="1.2.1.84" evidence="10"/>
<dbReference type="CDD" id="cd09071">
    <property type="entry name" value="FAR_C"/>
    <property type="match status" value="1"/>
</dbReference>
<comment type="function">
    <text evidence="10">Catalyzes the reduction of fatty acyl-CoA to fatty alcohols.</text>
</comment>
<comment type="catalytic activity">
    <reaction evidence="9 10">
        <text>a long-chain fatty acyl-CoA + 2 NADPH + 2 H(+) = a long-chain primary fatty alcohol + 2 NADP(+) + CoA</text>
        <dbReference type="Rhea" id="RHEA:52716"/>
        <dbReference type="ChEBI" id="CHEBI:15378"/>
        <dbReference type="ChEBI" id="CHEBI:57287"/>
        <dbReference type="ChEBI" id="CHEBI:57783"/>
        <dbReference type="ChEBI" id="CHEBI:58349"/>
        <dbReference type="ChEBI" id="CHEBI:77396"/>
        <dbReference type="ChEBI" id="CHEBI:83139"/>
        <dbReference type="EC" id="1.2.1.84"/>
    </reaction>
</comment>